<feature type="transmembrane region" description="Helical" evidence="1">
    <location>
        <begin position="12"/>
        <end position="30"/>
    </location>
</feature>
<evidence type="ECO:0000256" key="1">
    <source>
        <dbReference type="SAM" id="Phobius"/>
    </source>
</evidence>
<dbReference type="RefSeq" id="WP_165140447.1">
    <property type="nucleotide sequence ID" value="NZ_JAALLT010000002.1"/>
</dbReference>
<accession>A0A6M1SMK3</accession>
<name>A0A6M1SMK3_9BACT</name>
<comment type="caution">
    <text evidence="2">The sequence shown here is derived from an EMBL/GenBank/DDBJ whole genome shotgun (WGS) entry which is preliminary data.</text>
</comment>
<feature type="transmembrane region" description="Helical" evidence="1">
    <location>
        <begin position="71"/>
        <end position="92"/>
    </location>
</feature>
<keyword evidence="1" id="KW-0472">Membrane</keyword>
<dbReference type="EMBL" id="JAALLT010000002">
    <property type="protein sequence ID" value="NGP76259.1"/>
    <property type="molecule type" value="Genomic_DNA"/>
</dbReference>
<feature type="transmembrane region" description="Helical" evidence="1">
    <location>
        <begin position="129"/>
        <end position="148"/>
    </location>
</feature>
<evidence type="ECO:0000313" key="3">
    <source>
        <dbReference type="Proteomes" id="UP000473278"/>
    </source>
</evidence>
<organism evidence="2 3">
    <name type="scientific">Halalkalibaculum roseum</name>
    <dbReference type="NCBI Taxonomy" id="2709311"/>
    <lineage>
        <taxon>Bacteria</taxon>
        <taxon>Pseudomonadati</taxon>
        <taxon>Balneolota</taxon>
        <taxon>Balneolia</taxon>
        <taxon>Balneolales</taxon>
        <taxon>Balneolaceae</taxon>
        <taxon>Halalkalibaculum</taxon>
    </lineage>
</organism>
<feature type="transmembrane region" description="Helical" evidence="1">
    <location>
        <begin position="42"/>
        <end position="59"/>
    </location>
</feature>
<dbReference type="AlphaFoldDB" id="A0A6M1SMK3"/>
<evidence type="ECO:0000313" key="2">
    <source>
        <dbReference type="EMBL" id="NGP76259.1"/>
    </source>
</evidence>
<keyword evidence="1" id="KW-1133">Transmembrane helix</keyword>
<proteinExistence type="predicted"/>
<keyword evidence="1" id="KW-0812">Transmembrane</keyword>
<protein>
    <submittedName>
        <fullName evidence="2">Uncharacterized protein</fullName>
    </submittedName>
</protein>
<gene>
    <name evidence="2" type="ORF">G3570_06420</name>
</gene>
<sequence length="191" mass="20671">MNNRTDLIRPITEPALITLLLLSVPFIASYYTDEVLWSAGDYLLAGILLFGTGLTYKLVTNHSSGTAYKVAFGFALLSGLFLIWANLAVGIIGSEDNYFNLIYFGIPLVGIIGAFTVRFSAVGLAKTMITLSILLVMVTVIAIISGMYRVTGSSIIEVLGVNSLFIFLFSISALLFRYAAQQEATSSENES</sequence>
<feature type="transmembrane region" description="Helical" evidence="1">
    <location>
        <begin position="154"/>
        <end position="176"/>
    </location>
</feature>
<feature type="transmembrane region" description="Helical" evidence="1">
    <location>
        <begin position="98"/>
        <end position="117"/>
    </location>
</feature>
<reference evidence="2 3" key="1">
    <citation type="submission" date="2020-02" db="EMBL/GenBank/DDBJ databases">
        <title>Balneolaceae bacterium YR4-1, complete genome.</title>
        <authorList>
            <person name="Li Y."/>
            <person name="Wu S."/>
        </authorList>
    </citation>
    <scope>NUCLEOTIDE SEQUENCE [LARGE SCALE GENOMIC DNA]</scope>
    <source>
        <strain evidence="2 3">YR4-1</strain>
    </source>
</reference>
<keyword evidence="3" id="KW-1185">Reference proteome</keyword>
<dbReference type="Proteomes" id="UP000473278">
    <property type="component" value="Unassembled WGS sequence"/>
</dbReference>